<feature type="compositionally biased region" description="Acidic residues" evidence="2">
    <location>
        <begin position="1"/>
        <end position="15"/>
    </location>
</feature>
<dbReference type="InterPro" id="IPR016024">
    <property type="entry name" value="ARM-type_fold"/>
</dbReference>
<gene>
    <name evidence="4" type="primary">LOC103723929</name>
</gene>
<dbReference type="InterPro" id="IPR011989">
    <property type="entry name" value="ARM-like"/>
</dbReference>
<dbReference type="GO" id="GO:0006402">
    <property type="term" value="P:mRNA catabolic process"/>
    <property type="evidence" value="ECO:0007669"/>
    <property type="project" value="InterPro"/>
</dbReference>
<dbReference type="Pfam" id="PF04078">
    <property type="entry name" value="Rcd1"/>
    <property type="match status" value="1"/>
</dbReference>
<dbReference type="RefSeq" id="XP_008813249.2">
    <property type="nucleotide sequence ID" value="XM_008815027.4"/>
</dbReference>
<dbReference type="OrthoDB" id="2012683at2759"/>
<evidence type="ECO:0000313" key="3">
    <source>
        <dbReference type="Proteomes" id="UP000228380"/>
    </source>
</evidence>
<dbReference type="InterPro" id="IPR007216">
    <property type="entry name" value="CNOT9"/>
</dbReference>
<dbReference type="GO" id="GO:0030014">
    <property type="term" value="C:CCR4-NOT complex"/>
    <property type="evidence" value="ECO:0007669"/>
    <property type="project" value="InterPro"/>
</dbReference>
<dbReference type="KEGG" id="pda:103723929"/>
<feature type="region of interest" description="Disordered" evidence="2">
    <location>
        <begin position="1"/>
        <end position="21"/>
    </location>
</feature>
<accession>A0A8B7D5E9</accession>
<keyword evidence="3" id="KW-1185">Reference proteome</keyword>
<dbReference type="AlphaFoldDB" id="A0A8B7D5E9"/>
<dbReference type="PANTHER" id="PTHR12262">
    <property type="entry name" value="CCR4-NOT TRANSCRIPTION COMPLEX SUBUNIT 9"/>
    <property type="match status" value="1"/>
</dbReference>
<reference evidence="4" key="2">
    <citation type="submission" date="2025-08" db="UniProtKB">
        <authorList>
            <consortium name="RefSeq"/>
        </authorList>
    </citation>
    <scope>IDENTIFICATION</scope>
    <source>
        <tissue evidence="4">Young leaves</tissue>
    </source>
</reference>
<sequence length="397" mass="45278">MAEVEEGLGDPEQKEEEQRWEERTLSLLQDSKIDQELSGAKEAKKLGKKHKVKWMKRPMTMPQAIVEFVDEDLRENAIRYLSNYLVEKREEDPDNYHRAGFLVFNSCATMSVLLQEIVGFYVKMVNETLNVRSIKRLANVLTLFQSVAANGETRQKFVDSCVPNFLVPLILFENKIEVFDNIRAIALSVIGILCQGREPSIIRWAIESDMVEVCRAIVETGSELTKVIAMHILEAILQDGFGISYVCNPICDHLLKGLIETWDKQVNLLAVDQDLSPRLLFHIIRCYIILCKHDRGYVIVMNSLPNALTNGSFHEVTEEFPVIRNLMHQLLLNVGKIVEHPILRDPVQVHIVKGNMLKSGLCICDPVPTDVMVPKLITNEQIPFYHLLLNVTNSNFD</sequence>
<name>A0A8B7D5E9_PHODC</name>
<proteinExistence type="inferred from homology"/>
<protein>
    <submittedName>
        <fullName evidence="4">CCR4-NOT transcription complex subunit 9-like</fullName>
    </submittedName>
</protein>
<evidence type="ECO:0000256" key="2">
    <source>
        <dbReference type="SAM" id="MobiDB-lite"/>
    </source>
</evidence>
<organism evidence="3 4">
    <name type="scientific">Phoenix dactylifera</name>
    <name type="common">Date palm</name>
    <dbReference type="NCBI Taxonomy" id="42345"/>
    <lineage>
        <taxon>Eukaryota</taxon>
        <taxon>Viridiplantae</taxon>
        <taxon>Streptophyta</taxon>
        <taxon>Embryophyta</taxon>
        <taxon>Tracheophyta</taxon>
        <taxon>Spermatophyta</taxon>
        <taxon>Magnoliopsida</taxon>
        <taxon>Liliopsida</taxon>
        <taxon>Arecaceae</taxon>
        <taxon>Coryphoideae</taxon>
        <taxon>Phoeniceae</taxon>
        <taxon>Phoenix</taxon>
    </lineage>
</organism>
<evidence type="ECO:0000256" key="1">
    <source>
        <dbReference type="ARBA" id="ARBA00006385"/>
    </source>
</evidence>
<reference evidence="3" key="1">
    <citation type="journal article" date="2019" name="Nat. Commun.">
        <title>Genome-wide association mapping of date palm fruit traits.</title>
        <authorList>
            <person name="Hazzouri K.M."/>
            <person name="Gros-Balthazard M."/>
            <person name="Flowers J.M."/>
            <person name="Copetti D."/>
            <person name="Lemansour A."/>
            <person name="Lebrun M."/>
            <person name="Masmoudi K."/>
            <person name="Ferrand S."/>
            <person name="Dhar M.I."/>
            <person name="Fresquez Z.A."/>
            <person name="Rosas U."/>
            <person name="Zhang J."/>
            <person name="Talag J."/>
            <person name="Lee S."/>
            <person name="Kudrna D."/>
            <person name="Powell R.F."/>
            <person name="Leitch I.J."/>
            <person name="Krueger R.R."/>
            <person name="Wing R.A."/>
            <person name="Amiri K.M.A."/>
            <person name="Purugganan M.D."/>
        </authorList>
    </citation>
    <scope>NUCLEOTIDE SEQUENCE [LARGE SCALE GENOMIC DNA]</scope>
    <source>
        <strain evidence="3">cv. Khalas</strain>
    </source>
</reference>
<dbReference type="SUPFAM" id="SSF48371">
    <property type="entry name" value="ARM repeat"/>
    <property type="match status" value="1"/>
</dbReference>
<comment type="similarity">
    <text evidence="1">Belongs to the CNOT9 family.</text>
</comment>
<dbReference type="GeneID" id="103723929"/>
<dbReference type="Gene3D" id="1.25.10.10">
    <property type="entry name" value="Leucine-rich Repeat Variant"/>
    <property type="match status" value="1"/>
</dbReference>
<evidence type="ECO:0000313" key="4">
    <source>
        <dbReference type="RefSeq" id="XP_008813249.2"/>
    </source>
</evidence>
<dbReference type="Proteomes" id="UP000228380">
    <property type="component" value="Chromosome 2"/>
</dbReference>